<evidence type="ECO:0000256" key="4">
    <source>
        <dbReference type="ARBA" id="ARBA00049872"/>
    </source>
</evidence>
<dbReference type="InterPro" id="IPR012727">
    <property type="entry name" value="Gly_oxidase_ThiO"/>
</dbReference>
<evidence type="ECO:0000313" key="7">
    <source>
        <dbReference type="EMBL" id="SFK03643.1"/>
    </source>
</evidence>
<dbReference type="InterPro" id="IPR036188">
    <property type="entry name" value="FAD/NAD-bd_sf"/>
</dbReference>
<dbReference type="SUPFAM" id="SSF54373">
    <property type="entry name" value="FAD-linked reductases, C-terminal domain"/>
    <property type="match status" value="1"/>
</dbReference>
<keyword evidence="3" id="KW-0560">Oxidoreductase</keyword>
<evidence type="ECO:0000256" key="3">
    <source>
        <dbReference type="ARBA" id="ARBA00023002"/>
    </source>
</evidence>
<dbReference type="InterPro" id="IPR006076">
    <property type="entry name" value="FAD-dep_OxRdtase"/>
</dbReference>
<dbReference type="AlphaFoldDB" id="A0A1I3W8V9"/>
<comment type="pathway">
    <text evidence="1">Cofactor biosynthesis; thiamine diphosphate biosynthesis.</text>
</comment>
<gene>
    <name evidence="7" type="ORF">SAMN04487936_106245</name>
</gene>
<dbReference type="Gene3D" id="3.30.9.10">
    <property type="entry name" value="D-Amino Acid Oxidase, subunit A, domain 2"/>
    <property type="match status" value="1"/>
</dbReference>
<dbReference type="EMBL" id="FOSB01000006">
    <property type="protein sequence ID" value="SFK03643.1"/>
    <property type="molecule type" value="Genomic_DNA"/>
</dbReference>
<dbReference type="EC" id="1.4.3.19" evidence="5"/>
<sequence length="375" mass="40422">MNKHYETIVVGAGVIGSSIAYHLAKRGHSVLLLERGTIACKASSAAAGMLGAQSELKEGDDSLFQLAKASRAMFPALSQELKQYSGIDIGLQQKGIYKIAANEGEREELLAYGEAQRNLGEEARWIEPEELQRKEPAVSSQLSGALFLPNDGQVSAPDLSKAFALSAVELGAEIFEYTDVRGLIKEGQQVTGVKTNRGDFDADHVVVACGAWSEDLLGKQDSVLDMYPVKGECFSVKTRRRLIQGTLFSKGCYIVPKAGGRLVIGATEKPGTFEETVTVGGLFPLIKEATQIVPELALAEWETAWTGLRPQTEAAIPCLGPHPEYSGLFIASGHYRNGILLSPITGKVIADLIEGKQVPHEWITTGNFSHRGVNL</sequence>
<reference evidence="8" key="1">
    <citation type="submission" date="2016-10" db="EMBL/GenBank/DDBJ databases">
        <authorList>
            <person name="Varghese N."/>
            <person name="Submissions S."/>
        </authorList>
    </citation>
    <scope>NUCLEOTIDE SEQUENCE [LARGE SCALE GENOMIC DNA]</scope>
    <source>
        <strain evidence="8">CGMCC 1.3704</strain>
    </source>
</reference>
<dbReference type="PANTHER" id="PTHR13847">
    <property type="entry name" value="SARCOSINE DEHYDROGENASE-RELATED"/>
    <property type="match status" value="1"/>
</dbReference>
<dbReference type="RefSeq" id="WP_075036849.1">
    <property type="nucleotide sequence ID" value="NZ_FOSB01000006.1"/>
</dbReference>
<comment type="catalytic activity">
    <reaction evidence="4">
        <text>glycine + O2 + H2O = glyoxylate + H2O2 + NH4(+)</text>
        <dbReference type="Rhea" id="RHEA:11532"/>
        <dbReference type="ChEBI" id="CHEBI:15377"/>
        <dbReference type="ChEBI" id="CHEBI:15379"/>
        <dbReference type="ChEBI" id="CHEBI:16240"/>
        <dbReference type="ChEBI" id="CHEBI:28938"/>
        <dbReference type="ChEBI" id="CHEBI:36655"/>
        <dbReference type="ChEBI" id="CHEBI:57305"/>
        <dbReference type="EC" id="1.4.3.19"/>
    </reaction>
</comment>
<dbReference type="Gene3D" id="3.50.50.60">
    <property type="entry name" value="FAD/NAD(P)-binding domain"/>
    <property type="match status" value="1"/>
</dbReference>
<feature type="domain" description="FAD dependent oxidoreductase" evidence="6">
    <location>
        <begin position="7"/>
        <end position="352"/>
    </location>
</feature>
<evidence type="ECO:0000313" key="8">
    <source>
        <dbReference type="Proteomes" id="UP000183557"/>
    </source>
</evidence>
<evidence type="ECO:0000256" key="2">
    <source>
        <dbReference type="ARBA" id="ARBA00022977"/>
    </source>
</evidence>
<name>A0A1I3W8V9_HALDA</name>
<organism evidence="7 8">
    <name type="scientific">Halobacillus dabanensis</name>
    <dbReference type="NCBI Taxonomy" id="240302"/>
    <lineage>
        <taxon>Bacteria</taxon>
        <taxon>Bacillati</taxon>
        <taxon>Bacillota</taxon>
        <taxon>Bacilli</taxon>
        <taxon>Bacillales</taxon>
        <taxon>Bacillaceae</taxon>
        <taxon>Halobacillus</taxon>
    </lineage>
</organism>
<accession>A0A1I3W8V9</accession>
<dbReference type="GO" id="GO:0009228">
    <property type="term" value="P:thiamine biosynthetic process"/>
    <property type="evidence" value="ECO:0007669"/>
    <property type="project" value="UniProtKB-KW"/>
</dbReference>
<dbReference type="GO" id="GO:0050660">
    <property type="term" value="F:flavin adenine dinucleotide binding"/>
    <property type="evidence" value="ECO:0007669"/>
    <property type="project" value="InterPro"/>
</dbReference>
<dbReference type="NCBIfam" id="TIGR02352">
    <property type="entry name" value="thiamin_ThiO"/>
    <property type="match status" value="1"/>
</dbReference>
<evidence type="ECO:0000259" key="6">
    <source>
        <dbReference type="Pfam" id="PF01266"/>
    </source>
</evidence>
<dbReference type="Pfam" id="PF01266">
    <property type="entry name" value="DAO"/>
    <property type="match status" value="1"/>
</dbReference>
<dbReference type="Proteomes" id="UP000183557">
    <property type="component" value="Unassembled WGS sequence"/>
</dbReference>
<keyword evidence="8" id="KW-1185">Reference proteome</keyword>
<dbReference type="OrthoDB" id="9794226at2"/>
<keyword evidence="2" id="KW-0784">Thiamine biosynthesis</keyword>
<dbReference type="UniPathway" id="UPA00060"/>
<dbReference type="SUPFAM" id="SSF51905">
    <property type="entry name" value="FAD/NAD(P)-binding domain"/>
    <property type="match status" value="1"/>
</dbReference>
<dbReference type="GO" id="GO:0005737">
    <property type="term" value="C:cytoplasm"/>
    <property type="evidence" value="ECO:0007669"/>
    <property type="project" value="TreeGrafter"/>
</dbReference>
<evidence type="ECO:0000256" key="5">
    <source>
        <dbReference type="ARBA" id="ARBA00050018"/>
    </source>
</evidence>
<proteinExistence type="predicted"/>
<dbReference type="GO" id="GO:0009229">
    <property type="term" value="P:thiamine diphosphate biosynthetic process"/>
    <property type="evidence" value="ECO:0007669"/>
    <property type="project" value="UniProtKB-UniPathway"/>
</dbReference>
<evidence type="ECO:0000256" key="1">
    <source>
        <dbReference type="ARBA" id="ARBA00004948"/>
    </source>
</evidence>
<dbReference type="GO" id="GO:0043799">
    <property type="term" value="F:glycine oxidase activity"/>
    <property type="evidence" value="ECO:0007669"/>
    <property type="project" value="UniProtKB-EC"/>
</dbReference>
<protein>
    <recommendedName>
        <fullName evidence="5">glycine oxidase</fullName>
        <ecNumber evidence="5">1.4.3.19</ecNumber>
    </recommendedName>
</protein>
<dbReference type="PANTHER" id="PTHR13847:SF289">
    <property type="entry name" value="GLYCINE OXIDASE"/>
    <property type="match status" value="1"/>
</dbReference>